<sequence>MKRLRKKSLLLLIVILLTTTFSGVMVNGQEDVEVSATYGFDSYVKFNKNMPVRVEVINNGSNFEGYIEIVVEREHQRNIAYRKEMSFPENSTREVTMYLPAISNMDRLQIEVKNHRDQLIKSNTLRLNGRRFVTDNLLIGILTEDYFNTLSYMNHEIVSDQMLFDTSLVELNSDELPEDVIGYEALDVIVINNYDTTRLDTRQYEALKAWVENGGTLIIGTGPTYSKTLAIFEDDFLSGEIRSSQTRETHLDLEGNDIITLDIQNIVFNEGEQYFDDLVTIMPKGAGSVAIALFDLGLEPMLSYQNNMLFSEELLKIAIPNTTLNANERIRYGGNSIWRLNDLLSIVPTENVPNMAFLLTIILIYIIIIAPIVYIVAKKLDKREWLWLIVPAFSVIFTGIIFLFGTGTRFTEPFVNRANIVTLKDDTSHMETYIAAISPNARDLEVEFPIEKSASLLVNDNNYYYGGMFGYRSAQSGEKDIITHTDTHTLINIEKTRAFSPNHMRMNERFDYEEDMLDIEVYYSGSGIEGTIYNALGYDLADVFIIYNTQLVKIGDVLQGANEVSGKFVSVYDPYSIRNEMYPNYYHNDRGDLSFEEQMNIRQRISIMELYFEQTGYNHYYNRSNTIQIIGFSHEEVISDIRINNKEAKEYRVSLISKEAPLAFKDLGEIELPIGFYSPELADPHSARVFYVDNFMLLEGNQEVELIYETKDNIELTSIAFKDRTPQVRNYYGYETFKGNIYIYNYVTGEYDEIQYRRETIEGEELQNYLDENEMIQIKLIADGDTSGAPMSLPLIDVKGRVQ</sequence>
<reference evidence="3 4" key="1">
    <citation type="submission" date="2019-03" db="EMBL/GenBank/DDBJ databases">
        <title>Genomic Encyclopedia of Type Strains, Phase IV (KMG-IV): sequencing the most valuable type-strain genomes for metagenomic binning, comparative biology and taxonomic classification.</title>
        <authorList>
            <person name="Goeker M."/>
        </authorList>
    </citation>
    <scope>NUCLEOTIDE SEQUENCE [LARGE SCALE GENOMIC DNA]</scope>
    <source>
        <strain evidence="3 4">DSM 24176</strain>
    </source>
</reference>
<dbReference type="Proteomes" id="UP000294545">
    <property type="component" value="Unassembled WGS sequence"/>
</dbReference>
<feature type="transmembrane region" description="Helical" evidence="1">
    <location>
        <begin position="355"/>
        <end position="376"/>
    </location>
</feature>
<dbReference type="EMBL" id="SMGQ01000011">
    <property type="protein sequence ID" value="TCK98701.1"/>
    <property type="molecule type" value="Genomic_DNA"/>
</dbReference>
<evidence type="ECO:0000313" key="3">
    <source>
        <dbReference type="EMBL" id="TCK98701.1"/>
    </source>
</evidence>
<dbReference type="CDD" id="cd03143">
    <property type="entry name" value="A4_beta-galactosidase_middle_domain"/>
    <property type="match status" value="1"/>
</dbReference>
<feature type="transmembrane region" description="Helical" evidence="1">
    <location>
        <begin position="385"/>
        <end position="405"/>
    </location>
</feature>
<feature type="chain" id="PRO_5039388055" evidence="2">
    <location>
        <begin position="27"/>
        <end position="803"/>
    </location>
</feature>
<dbReference type="SUPFAM" id="SSF52317">
    <property type="entry name" value="Class I glutamine amidotransferase-like"/>
    <property type="match status" value="1"/>
</dbReference>
<evidence type="ECO:0000256" key="1">
    <source>
        <dbReference type="SAM" id="Phobius"/>
    </source>
</evidence>
<dbReference type="Gene3D" id="3.40.50.880">
    <property type="match status" value="1"/>
</dbReference>
<keyword evidence="1" id="KW-0812">Transmembrane</keyword>
<comment type="caution">
    <text evidence="3">The sequence shown here is derived from an EMBL/GenBank/DDBJ whole genome shotgun (WGS) entry which is preliminary data.</text>
</comment>
<keyword evidence="4" id="KW-1185">Reference proteome</keyword>
<dbReference type="InterPro" id="IPR029062">
    <property type="entry name" value="Class_I_gatase-like"/>
</dbReference>
<evidence type="ECO:0000313" key="4">
    <source>
        <dbReference type="Proteomes" id="UP000294545"/>
    </source>
</evidence>
<protein>
    <submittedName>
        <fullName evidence="3">Uncharacterized protein</fullName>
    </submittedName>
</protein>
<keyword evidence="1" id="KW-0472">Membrane</keyword>
<evidence type="ECO:0000256" key="2">
    <source>
        <dbReference type="SAM" id="SignalP"/>
    </source>
</evidence>
<name>A0A4V2Q1S0_9FIRM</name>
<dbReference type="AlphaFoldDB" id="A0A4V2Q1S0"/>
<organism evidence="3 4">
    <name type="scientific">Natranaerovirga hydrolytica</name>
    <dbReference type="NCBI Taxonomy" id="680378"/>
    <lineage>
        <taxon>Bacteria</taxon>
        <taxon>Bacillati</taxon>
        <taxon>Bacillota</taxon>
        <taxon>Clostridia</taxon>
        <taxon>Lachnospirales</taxon>
        <taxon>Natranaerovirgaceae</taxon>
        <taxon>Natranaerovirga</taxon>
    </lineage>
</organism>
<dbReference type="OrthoDB" id="137965at2"/>
<accession>A0A4V2Q1S0</accession>
<gene>
    <name evidence="3" type="ORF">EDC19_1134</name>
</gene>
<dbReference type="RefSeq" id="WP_132281762.1">
    <property type="nucleotide sequence ID" value="NZ_SMGQ01000011.1"/>
</dbReference>
<keyword evidence="2" id="KW-0732">Signal</keyword>
<feature type="signal peptide" evidence="2">
    <location>
        <begin position="1"/>
        <end position="26"/>
    </location>
</feature>
<proteinExistence type="predicted"/>
<keyword evidence="1" id="KW-1133">Transmembrane helix</keyword>